<dbReference type="PANTHER" id="PTHR38794">
    <property type="entry name" value="INTEGRAL MEMBRANE PROTEIN"/>
    <property type="match status" value="1"/>
</dbReference>
<dbReference type="InterPro" id="IPR049326">
    <property type="entry name" value="Rhodopsin_dom_fungi"/>
</dbReference>
<accession>A0A6A5U1I9</accession>
<evidence type="ECO:0000313" key="4">
    <source>
        <dbReference type="Proteomes" id="UP000800035"/>
    </source>
</evidence>
<sequence>QCATSMPWALHSTRCFNQDAFWKAFAVIDILMIIATVVLANLIFHDLHLPLKTKVAILISFCSEVCLIPLIVLRLFYVLKNHGSNEPTYDDFISAILTLVCVYSAVVVACIPFLKPVLRGIQSGVMGGNIRSISTLGIAQYLFSKGDRFESTQSKNRYGMKRLTGRGDSQERIITRTKEVHVEVSAPKPVHERDG</sequence>
<dbReference type="Pfam" id="PF20684">
    <property type="entry name" value="Fung_rhodopsin"/>
    <property type="match status" value="1"/>
</dbReference>
<dbReference type="OrthoDB" id="3918601at2759"/>
<reference evidence="3" key="1">
    <citation type="journal article" date="2020" name="Stud. Mycol.">
        <title>101 Dothideomycetes genomes: a test case for predicting lifestyles and emergence of pathogens.</title>
        <authorList>
            <person name="Haridas S."/>
            <person name="Albert R."/>
            <person name="Binder M."/>
            <person name="Bloem J."/>
            <person name="Labutti K."/>
            <person name="Salamov A."/>
            <person name="Andreopoulos B."/>
            <person name="Baker S."/>
            <person name="Barry K."/>
            <person name="Bills G."/>
            <person name="Bluhm B."/>
            <person name="Cannon C."/>
            <person name="Castanera R."/>
            <person name="Culley D."/>
            <person name="Daum C."/>
            <person name="Ezra D."/>
            <person name="Gonzalez J."/>
            <person name="Henrissat B."/>
            <person name="Kuo A."/>
            <person name="Liang C."/>
            <person name="Lipzen A."/>
            <person name="Lutzoni F."/>
            <person name="Magnuson J."/>
            <person name="Mondo S."/>
            <person name="Nolan M."/>
            <person name="Ohm R."/>
            <person name="Pangilinan J."/>
            <person name="Park H.-J."/>
            <person name="Ramirez L."/>
            <person name="Alfaro M."/>
            <person name="Sun H."/>
            <person name="Tritt A."/>
            <person name="Yoshinaga Y."/>
            <person name="Zwiers L.-H."/>
            <person name="Turgeon B."/>
            <person name="Goodwin S."/>
            <person name="Spatafora J."/>
            <person name="Crous P."/>
            <person name="Grigoriev I."/>
        </authorList>
    </citation>
    <scope>NUCLEOTIDE SEQUENCE</scope>
    <source>
        <strain evidence="3">CBS 675.92</strain>
    </source>
</reference>
<evidence type="ECO:0000313" key="3">
    <source>
        <dbReference type="EMBL" id="KAF1958518.1"/>
    </source>
</evidence>
<dbReference type="PANTHER" id="PTHR38794:SF3">
    <property type="entry name" value="INTEGRAL MEMBRANE PROTEIN"/>
    <property type="match status" value="1"/>
</dbReference>
<name>A0A6A5U1I9_9PLEO</name>
<feature type="domain" description="Rhodopsin" evidence="2">
    <location>
        <begin position="12"/>
        <end position="119"/>
    </location>
</feature>
<dbReference type="AlphaFoldDB" id="A0A6A5U1I9"/>
<evidence type="ECO:0000256" key="1">
    <source>
        <dbReference type="SAM" id="Phobius"/>
    </source>
</evidence>
<organism evidence="3 4">
    <name type="scientific">Byssothecium circinans</name>
    <dbReference type="NCBI Taxonomy" id="147558"/>
    <lineage>
        <taxon>Eukaryota</taxon>
        <taxon>Fungi</taxon>
        <taxon>Dikarya</taxon>
        <taxon>Ascomycota</taxon>
        <taxon>Pezizomycotina</taxon>
        <taxon>Dothideomycetes</taxon>
        <taxon>Pleosporomycetidae</taxon>
        <taxon>Pleosporales</taxon>
        <taxon>Massarineae</taxon>
        <taxon>Massarinaceae</taxon>
        <taxon>Byssothecium</taxon>
    </lineage>
</organism>
<evidence type="ECO:0000259" key="2">
    <source>
        <dbReference type="Pfam" id="PF20684"/>
    </source>
</evidence>
<proteinExistence type="predicted"/>
<feature type="transmembrane region" description="Helical" evidence="1">
    <location>
        <begin position="55"/>
        <end position="77"/>
    </location>
</feature>
<protein>
    <recommendedName>
        <fullName evidence="2">Rhodopsin domain-containing protein</fullName>
    </recommendedName>
</protein>
<feature type="transmembrane region" description="Helical" evidence="1">
    <location>
        <begin position="92"/>
        <end position="114"/>
    </location>
</feature>
<keyword evidence="1" id="KW-0812">Transmembrane</keyword>
<keyword evidence="1" id="KW-1133">Transmembrane helix</keyword>
<gene>
    <name evidence="3" type="ORF">CC80DRAFT_409231</name>
</gene>
<keyword evidence="4" id="KW-1185">Reference proteome</keyword>
<feature type="transmembrane region" description="Helical" evidence="1">
    <location>
        <begin position="20"/>
        <end position="43"/>
    </location>
</feature>
<keyword evidence="1" id="KW-0472">Membrane</keyword>
<feature type="non-terminal residue" evidence="3">
    <location>
        <position position="1"/>
    </location>
</feature>
<dbReference type="EMBL" id="ML976987">
    <property type="protein sequence ID" value="KAF1958518.1"/>
    <property type="molecule type" value="Genomic_DNA"/>
</dbReference>
<dbReference type="Proteomes" id="UP000800035">
    <property type="component" value="Unassembled WGS sequence"/>
</dbReference>